<reference evidence="1" key="1">
    <citation type="submission" date="2019-03" db="EMBL/GenBank/DDBJ databases">
        <authorList>
            <person name="Hao L."/>
        </authorList>
    </citation>
    <scope>NUCLEOTIDE SEQUENCE</scope>
</reference>
<proteinExistence type="predicted"/>
<accession>A0A485MCI9</accession>
<protein>
    <recommendedName>
        <fullName evidence="2">Haem-binding uptake Tiki superfamily ChaN domain-containing protein</fullName>
    </recommendedName>
</protein>
<gene>
    <name evidence="1" type="ORF">SCFA_890039</name>
</gene>
<organism evidence="1">
    <name type="scientific">anaerobic digester metagenome</name>
    <dbReference type="NCBI Taxonomy" id="1263854"/>
    <lineage>
        <taxon>unclassified sequences</taxon>
        <taxon>metagenomes</taxon>
        <taxon>ecological metagenomes</taxon>
    </lineage>
</organism>
<evidence type="ECO:0008006" key="2">
    <source>
        <dbReference type="Google" id="ProtNLM"/>
    </source>
</evidence>
<dbReference type="EMBL" id="CAADRM010000157">
    <property type="protein sequence ID" value="VFU18708.1"/>
    <property type="molecule type" value="Genomic_DNA"/>
</dbReference>
<dbReference type="SUPFAM" id="SSF159501">
    <property type="entry name" value="EreA/ChaN-like"/>
    <property type="match status" value="1"/>
</dbReference>
<evidence type="ECO:0000313" key="1">
    <source>
        <dbReference type="EMBL" id="VFU18708.1"/>
    </source>
</evidence>
<name>A0A485MCI9_9ZZZZ</name>
<sequence length="258" mass="28806">MMGQLRDYIRETMFCLALAAMVGMPAANAFSLDLELADNPTAYLVNKAREKRILLIGTHHRNDYIHEVIANSLPTLAEHAKINTLFVEIPSSQQPNIERFRSGLIEADGIWIHSIVTSPSFLNILNQARDLGMNIIAMDADVPSTVNRDKWMSEKVITYMEQHPDEKAIVFVGARHVLKGLEWAFSHTPTLADHLSTYDTFSVVPWPDSVDVDQAVAMDITPTKFEGVNLPLLRAMNLKPHVTIITVADGVILLPKAR</sequence>
<dbReference type="AlphaFoldDB" id="A0A485MCI9"/>